<reference evidence="2 3" key="1">
    <citation type="journal article" date="2015" name="Int. J. Syst. Evol. Microbiol.">
        <title>Tumebacillus algifaecis sp. nov., isolated from decomposing algal scum.</title>
        <authorList>
            <person name="Wu Y.F."/>
            <person name="Zhang B."/>
            <person name="Xing P."/>
            <person name="Wu Q.L."/>
            <person name="Liu S.J."/>
        </authorList>
    </citation>
    <scope>NUCLEOTIDE SEQUENCE [LARGE SCALE GENOMIC DNA]</scope>
    <source>
        <strain evidence="2 3">THMBR28</strain>
    </source>
</reference>
<protein>
    <recommendedName>
        <fullName evidence="1">VOC domain-containing protein</fullName>
    </recommendedName>
</protein>
<dbReference type="SUPFAM" id="SSF54593">
    <property type="entry name" value="Glyoxalase/Bleomycin resistance protein/Dihydroxybiphenyl dioxygenase"/>
    <property type="match status" value="1"/>
</dbReference>
<dbReference type="Pfam" id="PF00903">
    <property type="entry name" value="Glyoxalase"/>
    <property type="match status" value="1"/>
</dbReference>
<organism evidence="2 3">
    <name type="scientific">Tumebacillus algifaecis</name>
    <dbReference type="NCBI Taxonomy" id="1214604"/>
    <lineage>
        <taxon>Bacteria</taxon>
        <taxon>Bacillati</taxon>
        <taxon>Bacillota</taxon>
        <taxon>Bacilli</taxon>
        <taxon>Bacillales</taxon>
        <taxon>Alicyclobacillaceae</taxon>
        <taxon>Tumebacillus</taxon>
    </lineage>
</organism>
<gene>
    <name evidence="2" type="ORF">CIG75_17915</name>
</gene>
<evidence type="ECO:0000259" key="1">
    <source>
        <dbReference type="PROSITE" id="PS51819"/>
    </source>
</evidence>
<dbReference type="Gene3D" id="3.10.180.10">
    <property type="entry name" value="2,3-Dihydroxybiphenyl 1,2-Dioxygenase, domain 1"/>
    <property type="match status" value="1"/>
</dbReference>
<dbReference type="AlphaFoldDB" id="A0A223D597"/>
<dbReference type="OrthoDB" id="291991at2"/>
<evidence type="ECO:0000313" key="3">
    <source>
        <dbReference type="Proteomes" id="UP000214688"/>
    </source>
</evidence>
<dbReference type="InterPro" id="IPR037523">
    <property type="entry name" value="VOC_core"/>
</dbReference>
<keyword evidence="3" id="KW-1185">Reference proteome</keyword>
<dbReference type="RefSeq" id="WP_094237889.1">
    <property type="nucleotide sequence ID" value="NZ_CP022657.1"/>
</dbReference>
<proteinExistence type="predicted"/>
<dbReference type="EMBL" id="CP022657">
    <property type="protein sequence ID" value="ASS76660.1"/>
    <property type="molecule type" value="Genomic_DNA"/>
</dbReference>
<dbReference type="KEGG" id="tab:CIG75_17915"/>
<dbReference type="PROSITE" id="PS51819">
    <property type="entry name" value="VOC"/>
    <property type="match status" value="1"/>
</dbReference>
<evidence type="ECO:0000313" key="2">
    <source>
        <dbReference type="EMBL" id="ASS76660.1"/>
    </source>
</evidence>
<accession>A0A223D597</accession>
<dbReference type="InterPro" id="IPR029068">
    <property type="entry name" value="Glyas_Bleomycin-R_OHBP_Dase"/>
</dbReference>
<name>A0A223D597_9BACL</name>
<feature type="domain" description="VOC" evidence="1">
    <location>
        <begin position="7"/>
        <end position="121"/>
    </location>
</feature>
<sequence length="121" mass="13632">MEKLFERVDTVILRVQDLQAARAWYEQKLGLTAGYYDEAEGYLVLNLSETPISLYQLRAGETRPSKGAAGSYPILFTKEIERVHAVLTERGVEVEPIQTGGGVSYFIFHDLDGNRLEACMF</sequence>
<dbReference type="CDD" id="cd06587">
    <property type="entry name" value="VOC"/>
    <property type="match status" value="1"/>
</dbReference>
<dbReference type="Proteomes" id="UP000214688">
    <property type="component" value="Chromosome"/>
</dbReference>
<dbReference type="InterPro" id="IPR004360">
    <property type="entry name" value="Glyas_Fos-R_dOase_dom"/>
</dbReference>